<comment type="caution">
    <text evidence="1">The sequence shown here is derived from an EMBL/GenBank/DDBJ whole genome shotgun (WGS) entry which is preliminary data.</text>
</comment>
<dbReference type="EMBL" id="CM042027">
    <property type="protein sequence ID" value="KAI3800888.1"/>
    <property type="molecule type" value="Genomic_DNA"/>
</dbReference>
<proteinExistence type="predicted"/>
<name>A0ACB9HY49_9ASTR</name>
<dbReference type="Proteomes" id="UP001056120">
    <property type="component" value="Linkage Group LG10"/>
</dbReference>
<reference evidence="1 2" key="2">
    <citation type="journal article" date="2022" name="Mol. Ecol. Resour.">
        <title>The genomes of chicory, endive, great burdock and yacon provide insights into Asteraceae paleo-polyploidization history and plant inulin production.</title>
        <authorList>
            <person name="Fan W."/>
            <person name="Wang S."/>
            <person name="Wang H."/>
            <person name="Wang A."/>
            <person name="Jiang F."/>
            <person name="Liu H."/>
            <person name="Zhao H."/>
            <person name="Xu D."/>
            <person name="Zhang Y."/>
        </authorList>
    </citation>
    <scope>NUCLEOTIDE SEQUENCE [LARGE SCALE GENOMIC DNA]</scope>
    <source>
        <strain evidence="2">cv. Yunnan</strain>
        <tissue evidence="1">Leaves</tissue>
    </source>
</reference>
<protein>
    <submittedName>
        <fullName evidence="1">Uncharacterized protein</fullName>
    </submittedName>
</protein>
<evidence type="ECO:0000313" key="1">
    <source>
        <dbReference type="EMBL" id="KAI3800888.1"/>
    </source>
</evidence>
<evidence type="ECO:0000313" key="2">
    <source>
        <dbReference type="Proteomes" id="UP001056120"/>
    </source>
</evidence>
<keyword evidence="2" id="KW-1185">Reference proteome</keyword>
<gene>
    <name evidence="1" type="ORF">L1987_28987</name>
</gene>
<sequence>MDNKLQFAVKVEDGRKGHPSVGPVYRNILSRLLNLSKTTWDVFRSAVEKYPNNRMLGWRELVNDKEVLHAAYAIRASGIQSGCKVGIYGSNCPQWIVAMEACNGQSLICVPLYDTLGAGAVNLEHAEIDIVFVQDKKVKQLLDPDCTHTRRLKGEKAF</sequence>
<reference evidence="2" key="1">
    <citation type="journal article" date="2022" name="Mol. Ecol. Resour.">
        <title>The genomes of chicory, endive, great burdock and yacon provide insights into Asteraceae palaeo-polyploidization history and plant inulin production.</title>
        <authorList>
            <person name="Fan W."/>
            <person name="Wang S."/>
            <person name="Wang H."/>
            <person name="Wang A."/>
            <person name="Jiang F."/>
            <person name="Liu H."/>
            <person name="Zhao H."/>
            <person name="Xu D."/>
            <person name="Zhang Y."/>
        </authorList>
    </citation>
    <scope>NUCLEOTIDE SEQUENCE [LARGE SCALE GENOMIC DNA]</scope>
    <source>
        <strain evidence="2">cv. Yunnan</strain>
    </source>
</reference>
<organism evidence="1 2">
    <name type="scientific">Smallanthus sonchifolius</name>
    <dbReference type="NCBI Taxonomy" id="185202"/>
    <lineage>
        <taxon>Eukaryota</taxon>
        <taxon>Viridiplantae</taxon>
        <taxon>Streptophyta</taxon>
        <taxon>Embryophyta</taxon>
        <taxon>Tracheophyta</taxon>
        <taxon>Spermatophyta</taxon>
        <taxon>Magnoliopsida</taxon>
        <taxon>eudicotyledons</taxon>
        <taxon>Gunneridae</taxon>
        <taxon>Pentapetalae</taxon>
        <taxon>asterids</taxon>
        <taxon>campanulids</taxon>
        <taxon>Asterales</taxon>
        <taxon>Asteraceae</taxon>
        <taxon>Asteroideae</taxon>
        <taxon>Heliantheae alliance</taxon>
        <taxon>Millerieae</taxon>
        <taxon>Smallanthus</taxon>
    </lineage>
</organism>
<accession>A0ACB9HY49</accession>